<dbReference type="GeneID" id="73726273"/>
<dbReference type="RefSeq" id="YP_007006020.1">
    <property type="nucleotide sequence ID" value="NC_019516.2"/>
</dbReference>
<name>H6WG62_9CAUD</name>
<dbReference type="Proteomes" id="UP000007178">
    <property type="component" value="Segment"/>
</dbReference>
<dbReference type="EMBL" id="JQ245707">
    <property type="protein sequence ID" value="AEZ65608.1"/>
    <property type="molecule type" value="Genomic_DNA"/>
</dbReference>
<dbReference type="Gene3D" id="1.10.510.10">
    <property type="entry name" value="Transferase(Phosphotransferase) domain 1"/>
    <property type="match status" value="1"/>
</dbReference>
<dbReference type="InterPro" id="IPR011009">
    <property type="entry name" value="Kinase-like_dom_sf"/>
</dbReference>
<dbReference type="KEGG" id="vg:73726273"/>
<protein>
    <recommendedName>
        <fullName evidence="2">Protein kinase domain-containing protein</fullName>
    </recommendedName>
</protein>
<dbReference type="GO" id="GO:0005524">
    <property type="term" value="F:ATP binding"/>
    <property type="evidence" value="ECO:0007669"/>
    <property type="project" value="InterPro"/>
</dbReference>
<evidence type="ECO:0000313" key="3">
    <source>
        <dbReference type="EMBL" id="AEZ65608.1"/>
    </source>
</evidence>
<feature type="domain" description="Protein kinase" evidence="2">
    <location>
        <begin position="65"/>
        <end position="275"/>
    </location>
</feature>
<sequence length="275" mass="31205">MAKVNYSREMVPEAIRKSSKPGAVYKNPKSGHTLQKQANGRWKIVDSGDRMEQKAKPSKPSIPDVSKMKKLAEGNYGIVYKDEDQNRVVKTLKEGKEWGPFEIELGKRMAELGHSPKVHSASDEHIEMDAIDGAPLWGNGYNRTPEEKERGLAMTENQARKSLRAIRDLHKMGFYHGDMHNQQFMTDGEGGSESTLIDYGLSGKIEESPTKAVIDFNKVYKLIDIDRSEFDKSLYAQLVRSTVRKYQEAKGQSKAAKQKREEIAREYVERLQAVK</sequence>
<dbReference type="GO" id="GO:0004674">
    <property type="term" value="F:protein serine/threonine kinase activity"/>
    <property type="evidence" value="ECO:0007669"/>
    <property type="project" value="UniProtKB-KW"/>
</dbReference>
<dbReference type="SUPFAM" id="SSF56112">
    <property type="entry name" value="Protein kinase-like (PK-like)"/>
    <property type="match status" value="1"/>
</dbReference>
<evidence type="ECO:0000256" key="1">
    <source>
        <dbReference type="SAM" id="MobiDB-lite"/>
    </source>
</evidence>
<feature type="region of interest" description="Disordered" evidence="1">
    <location>
        <begin position="17"/>
        <end position="36"/>
    </location>
</feature>
<reference evidence="3 4" key="1">
    <citation type="journal article" date="2012" name="Proc. Natl. Acad. Sci. U.S.A.">
        <title>A novel lineage of myoviruses infecting cyanobacteria is widespread in the oceans.</title>
        <authorList>
            <person name="Sabehi G."/>
            <person name="Shaulov L."/>
            <person name="Silver D.H."/>
            <person name="Yanai I."/>
            <person name="Harel A."/>
            <person name="Lindell D."/>
        </authorList>
    </citation>
    <scope>NUCLEOTIDE SEQUENCE [LARGE SCALE GENOMIC DNA]</scope>
</reference>
<accession>H6WG62</accession>
<proteinExistence type="predicted"/>
<dbReference type="PROSITE" id="PS50011">
    <property type="entry name" value="PROTEIN_KINASE_DOM"/>
    <property type="match status" value="1"/>
</dbReference>
<dbReference type="InterPro" id="IPR000719">
    <property type="entry name" value="Prot_kinase_dom"/>
</dbReference>
<keyword evidence="4" id="KW-1185">Reference proteome</keyword>
<organism evidence="3 4">
    <name type="scientific">Cyanophage S-TIM5</name>
    <dbReference type="NCBI Taxonomy" id="1137745"/>
    <lineage>
        <taxon>Viruses</taxon>
        <taxon>Duplodnaviria</taxon>
        <taxon>Heunggongvirae</taxon>
        <taxon>Uroviricota</taxon>
        <taxon>Caudoviricetes</taxon>
        <taxon>Aurunvirus</taxon>
        <taxon>Aurunvirus STIM5</taxon>
    </lineage>
</organism>
<evidence type="ECO:0000313" key="4">
    <source>
        <dbReference type="Proteomes" id="UP000007178"/>
    </source>
</evidence>
<evidence type="ECO:0000259" key="2">
    <source>
        <dbReference type="PROSITE" id="PS50011"/>
    </source>
</evidence>